<evidence type="ECO:0000259" key="7">
    <source>
        <dbReference type="Pfam" id="PF07980"/>
    </source>
</evidence>
<keyword evidence="10" id="KW-1185">Reference proteome</keyword>
<dbReference type="GO" id="GO:0009279">
    <property type="term" value="C:cell outer membrane"/>
    <property type="evidence" value="ECO:0007669"/>
    <property type="project" value="UniProtKB-SubCell"/>
</dbReference>
<evidence type="ECO:0000259" key="8">
    <source>
        <dbReference type="Pfam" id="PF14322"/>
    </source>
</evidence>
<evidence type="ECO:0000256" key="6">
    <source>
        <dbReference type="SAM" id="SignalP"/>
    </source>
</evidence>
<dbReference type="PATRIC" id="fig|1115809.3.peg.1225"/>
<evidence type="ECO:0000256" key="4">
    <source>
        <dbReference type="ARBA" id="ARBA00023136"/>
    </source>
</evidence>
<comment type="subcellular location">
    <subcellularLocation>
        <location evidence="1">Cell outer membrane</location>
    </subcellularLocation>
</comment>
<accession>U2NMV9</accession>
<evidence type="ECO:0000313" key="10">
    <source>
        <dbReference type="Proteomes" id="UP000016648"/>
    </source>
</evidence>
<dbReference type="Pfam" id="PF07980">
    <property type="entry name" value="SusD_RagB"/>
    <property type="match status" value="1"/>
</dbReference>
<dbReference type="PROSITE" id="PS51257">
    <property type="entry name" value="PROKAR_LIPOPROTEIN"/>
    <property type="match status" value="1"/>
</dbReference>
<dbReference type="Gene3D" id="1.25.40.390">
    <property type="match status" value="1"/>
</dbReference>
<dbReference type="InterPro" id="IPR033985">
    <property type="entry name" value="SusD-like_N"/>
</dbReference>
<keyword evidence="4" id="KW-0472">Membrane</keyword>
<dbReference type="EMBL" id="AWEY01000020">
    <property type="protein sequence ID" value="ERK39400.1"/>
    <property type="molecule type" value="Genomic_DNA"/>
</dbReference>
<evidence type="ECO:0000313" key="9">
    <source>
        <dbReference type="EMBL" id="ERK39400.1"/>
    </source>
</evidence>
<feature type="domain" description="RagB/SusD" evidence="7">
    <location>
        <begin position="340"/>
        <end position="553"/>
    </location>
</feature>
<comment type="similarity">
    <text evidence="2">Belongs to the SusD family.</text>
</comment>
<gene>
    <name evidence="9" type="ORF">HMPREF9135_1672</name>
</gene>
<feature type="signal peptide" evidence="6">
    <location>
        <begin position="1"/>
        <end position="22"/>
    </location>
</feature>
<dbReference type="AlphaFoldDB" id="U2NMV9"/>
<evidence type="ECO:0000256" key="2">
    <source>
        <dbReference type="ARBA" id="ARBA00006275"/>
    </source>
</evidence>
<organism evidence="9 10">
    <name type="scientific">Segatella baroniae F0067</name>
    <dbReference type="NCBI Taxonomy" id="1115809"/>
    <lineage>
        <taxon>Bacteria</taxon>
        <taxon>Pseudomonadati</taxon>
        <taxon>Bacteroidota</taxon>
        <taxon>Bacteroidia</taxon>
        <taxon>Bacteroidales</taxon>
        <taxon>Prevotellaceae</taxon>
        <taxon>Segatella</taxon>
    </lineage>
</organism>
<evidence type="ECO:0000256" key="5">
    <source>
        <dbReference type="ARBA" id="ARBA00023237"/>
    </source>
</evidence>
<evidence type="ECO:0000256" key="1">
    <source>
        <dbReference type="ARBA" id="ARBA00004442"/>
    </source>
</evidence>
<evidence type="ECO:0000256" key="3">
    <source>
        <dbReference type="ARBA" id="ARBA00022729"/>
    </source>
</evidence>
<dbReference type="RefSeq" id="WP_021589546.1">
    <property type="nucleotide sequence ID" value="NZ_AWEY01000020.1"/>
</dbReference>
<dbReference type="InterPro" id="IPR011990">
    <property type="entry name" value="TPR-like_helical_dom_sf"/>
</dbReference>
<feature type="chain" id="PRO_5004631773" evidence="6">
    <location>
        <begin position="23"/>
        <end position="554"/>
    </location>
</feature>
<reference evidence="9 10" key="1">
    <citation type="submission" date="2013-08" db="EMBL/GenBank/DDBJ databases">
        <authorList>
            <person name="Durkin A.S."/>
            <person name="Haft D.R."/>
            <person name="McCorrison J."/>
            <person name="Torralba M."/>
            <person name="Gillis M."/>
            <person name="Haft D.H."/>
            <person name="Methe B."/>
            <person name="Sutton G."/>
            <person name="Nelson K.E."/>
        </authorList>
    </citation>
    <scope>NUCLEOTIDE SEQUENCE [LARGE SCALE GENOMIC DNA]</scope>
    <source>
        <strain evidence="9 10">F0067</strain>
    </source>
</reference>
<dbReference type="SUPFAM" id="SSF48452">
    <property type="entry name" value="TPR-like"/>
    <property type="match status" value="1"/>
</dbReference>
<dbReference type="Pfam" id="PF14322">
    <property type="entry name" value="SusD-like_3"/>
    <property type="match status" value="1"/>
</dbReference>
<protein>
    <submittedName>
        <fullName evidence="9">Starch-binding protein, SusD-like family</fullName>
    </submittedName>
</protein>
<sequence>MKTKTILMGISLALLCSCSDFLDEKAYSFADGNSLFASGDATEMALTGVYDAMNANSIQHQAPHALFSRNLHLLTQLGCDEMIGRTDYIPLADFKPFCNYTYNSESRFLSDAWFALYAGINRANNVIEQAPGVADLKEDRRKEVVLEARFLRGFYYTYLAWLWGGVPTPTSLNDSPQMERSSLKDVYALVISDLKSAYEGLPERNKYEARANKYTAGAMLAKVYLYLAACKENKVGEDLHFPLNSFEWVDAPTLYAEAKAICKDIVEHGGYELQAEYGYNFMADNVPLKKMQVKEALLVATYGKNAPKYYMFTHFTGPVGNVTTNGGGAGWFPAMGELALLYDKADARYKQNIAGTMTNNKQMIEGVEYYVPSGLYQSGSNTYLAKFRQSSPAARTAAGIPASTSTLNFPILRFADVILMYAEATYKTGDEAAARELLRPIRLRAAKNNAATATALANAYRKADFMEELKDERSRELCSEGWRRFDLIRWGKLKSVVEALKTTNDDGLKPNVFFFNMRHAQSVKDNFKSYKIWYPIPKREREVNTHLQQNPDWE</sequence>
<dbReference type="Proteomes" id="UP000016648">
    <property type="component" value="Unassembled WGS sequence"/>
</dbReference>
<proteinExistence type="inferred from homology"/>
<keyword evidence="5" id="KW-0998">Cell outer membrane</keyword>
<keyword evidence="3 6" id="KW-0732">Signal</keyword>
<dbReference type="InterPro" id="IPR012944">
    <property type="entry name" value="SusD_RagB_dom"/>
</dbReference>
<name>U2NMV9_9BACT</name>
<comment type="caution">
    <text evidence="9">The sequence shown here is derived from an EMBL/GenBank/DDBJ whole genome shotgun (WGS) entry which is preliminary data.</text>
</comment>
<feature type="domain" description="SusD-like N-terminal" evidence="8">
    <location>
        <begin position="99"/>
        <end position="225"/>
    </location>
</feature>